<evidence type="ECO:0000256" key="6">
    <source>
        <dbReference type="ARBA" id="ARBA00023136"/>
    </source>
</evidence>
<feature type="transmembrane region" description="Helical" evidence="7">
    <location>
        <begin position="276"/>
        <end position="298"/>
    </location>
</feature>
<proteinExistence type="inferred from homology"/>
<keyword evidence="4 7" id="KW-0812">Transmembrane</keyword>
<dbReference type="PANTHER" id="PTHR43163">
    <property type="entry name" value="DIPEPTIDE TRANSPORT SYSTEM PERMEASE PROTEIN DPPB-RELATED"/>
    <property type="match status" value="1"/>
</dbReference>
<evidence type="ECO:0000256" key="4">
    <source>
        <dbReference type="ARBA" id="ARBA00022692"/>
    </source>
</evidence>
<evidence type="ECO:0000259" key="8">
    <source>
        <dbReference type="PROSITE" id="PS50928"/>
    </source>
</evidence>
<feature type="transmembrane region" description="Helical" evidence="7">
    <location>
        <begin position="162"/>
        <end position="193"/>
    </location>
</feature>
<keyword evidence="3" id="KW-1003">Cell membrane</keyword>
<accession>A0A9D7XF96</accession>
<feature type="domain" description="ABC transmembrane type-1" evidence="8">
    <location>
        <begin position="126"/>
        <end position="341"/>
    </location>
</feature>
<dbReference type="GO" id="GO:0055085">
    <property type="term" value="P:transmembrane transport"/>
    <property type="evidence" value="ECO:0007669"/>
    <property type="project" value="InterPro"/>
</dbReference>
<evidence type="ECO:0000313" key="10">
    <source>
        <dbReference type="Proteomes" id="UP000808349"/>
    </source>
</evidence>
<dbReference type="InterPro" id="IPR045621">
    <property type="entry name" value="BPD_transp_1_N"/>
</dbReference>
<dbReference type="Pfam" id="PF00528">
    <property type="entry name" value="BPD_transp_1"/>
    <property type="match status" value="1"/>
</dbReference>
<dbReference type="CDD" id="cd06261">
    <property type="entry name" value="TM_PBP2"/>
    <property type="match status" value="1"/>
</dbReference>
<dbReference type="PROSITE" id="PS50928">
    <property type="entry name" value="ABC_TM1"/>
    <property type="match status" value="1"/>
</dbReference>
<name>A0A9D7XF96_9BACT</name>
<evidence type="ECO:0000256" key="2">
    <source>
        <dbReference type="ARBA" id="ARBA00022448"/>
    </source>
</evidence>
<feature type="transmembrane region" description="Helical" evidence="7">
    <location>
        <begin position="130"/>
        <end position="150"/>
    </location>
</feature>
<comment type="caution">
    <text evidence="9">The sequence shown here is derived from an EMBL/GenBank/DDBJ whole genome shotgun (WGS) entry which is preliminary data.</text>
</comment>
<keyword evidence="2 7" id="KW-0813">Transport</keyword>
<evidence type="ECO:0000256" key="5">
    <source>
        <dbReference type="ARBA" id="ARBA00022989"/>
    </source>
</evidence>
<keyword evidence="6 7" id="KW-0472">Membrane</keyword>
<dbReference type="SUPFAM" id="SSF161098">
    <property type="entry name" value="MetI-like"/>
    <property type="match status" value="1"/>
</dbReference>
<evidence type="ECO:0000313" key="9">
    <source>
        <dbReference type="EMBL" id="MBK9719964.1"/>
    </source>
</evidence>
<comment type="similarity">
    <text evidence="7">Belongs to the binding-protein-dependent transport system permease family.</text>
</comment>
<dbReference type="Pfam" id="PF19300">
    <property type="entry name" value="BPD_transp_1_N"/>
    <property type="match status" value="1"/>
</dbReference>
<dbReference type="GO" id="GO:0005886">
    <property type="term" value="C:plasma membrane"/>
    <property type="evidence" value="ECO:0007669"/>
    <property type="project" value="UniProtKB-SubCell"/>
</dbReference>
<comment type="subcellular location">
    <subcellularLocation>
        <location evidence="1 7">Cell membrane</location>
        <topology evidence="1 7">Multi-pass membrane protein</topology>
    </subcellularLocation>
</comment>
<evidence type="ECO:0000256" key="1">
    <source>
        <dbReference type="ARBA" id="ARBA00004651"/>
    </source>
</evidence>
<dbReference type="AlphaFoldDB" id="A0A9D7XF96"/>
<reference evidence="9 10" key="1">
    <citation type="submission" date="2020-10" db="EMBL/GenBank/DDBJ databases">
        <title>Connecting structure to function with the recovery of over 1000 high-quality activated sludge metagenome-assembled genomes encoding full-length rRNA genes using long-read sequencing.</title>
        <authorList>
            <person name="Singleton C.M."/>
            <person name="Petriglieri F."/>
            <person name="Kristensen J.M."/>
            <person name="Kirkegaard R.H."/>
            <person name="Michaelsen T.Y."/>
            <person name="Andersen M.H."/>
            <person name="Karst S.M."/>
            <person name="Dueholm M.S."/>
            <person name="Nielsen P.H."/>
            <person name="Albertsen M."/>
        </authorList>
    </citation>
    <scope>NUCLEOTIDE SEQUENCE [LARGE SCALE GENOMIC DNA]</scope>
    <source>
        <strain evidence="9">Ribe_18-Q3-R11-54_BAT3C.373</strain>
    </source>
</reference>
<feature type="transmembrane region" description="Helical" evidence="7">
    <location>
        <begin position="318"/>
        <end position="341"/>
    </location>
</feature>
<organism evidence="9 10">
    <name type="scientific">Candidatus Defluviibacterium haderslevense</name>
    <dbReference type="NCBI Taxonomy" id="2981993"/>
    <lineage>
        <taxon>Bacteria</taxon>
        <taxon>Pseudomonadati</taxon>
        <taxon>Bacteroidota</taxon>
        <taxon>Saprospiria</taxon>
        <taxon>Saprospirales</taxon>
        <taxon>Saprospiraceae</taxon>
        <taxon>Candidatus Defluviibacterium</taxon>
    </lineage>
</organism>
<dbReference type="Gene3D" id="1.10.3720.10">
    <property type="entry name" value="MetI-like"/>
    <property type="match status" value="1"/>
</dbReference>
<dbReference type="EMBL" id="JADKFW010000021">
    <property type="protein sequence ID" value="MBK9719964.1"/>
    <property type="molecule type" value="Genomic_DNA"/>
</dbReference>
<dbReference type="PANTHER" id="PTHR43163:SF3">
    <property type="entry name" value="PEPTIDE ABC TRANSPORTER PERMEASE PROTEIN"/>
    <property type="match status" value="1"/>
</dbReference>
<evidence type="ECO:0000256" key="7">
    <source>
        <dbReference type="RuleBase" id="RU363032"/>
    </source>
</evidence>
<keyword evidence="5 7" id="KW-1133">Transmembrane helix</keyword>
<sequence length="352" mass="39637">MVVFILKRLFLGLIAILVISGIICTIIYMAPVDPARLSFGQRSDETTVSLYKKKYFLDQPLSVQVFKYFEDLSPIQFLNISDLRLEDYSYVSVYKGKEKLVILKKPYFRKSYASSVSVWNLITDALPSTLILSFIAIVLSVLIGMSLGAVCSFNYNTAIDRYILAFCTLGYAIPSYISAIVVSVIFAFVLGHFTHLPIQGSLYEFDDFGNVELRWANVILPALALGIRPVAMICQMTRASLLDVISADYIRTARSKGIRPWLLMIKHILPNAINPILTTISSWFASLLTGAFFVEYVFNYKGLGMLTITAINQYDVPLILGTCIFAIIIFVGINMITDILYRWFDPRIKLPS</sequence>
<feature type="transmembrane region" description="Helical" evidence="7">
    <location>
        <begin position="9"/>
        <end position="30"/>
    </location>
</feature>
<dbReference type="InterPro" id="IPR000515">
    <property type="entry name" value="MetI-like"/>
</dbReference>
<dbReference type="Proteomes" id="UP000808349">
    <property type="component" value="Unassembled WGS sequence"/>
</dbReference>
<gene>
    <name evidence="9" type="ORF">IPO85_21130</name>
</gene>
<evidence type="ECO:0000256" key="3">
    <source>
        <dbReference type="ARBA" id="ARBA00022475"/>
    </source>
</evidence>
<dbReference type="InterPro" id="IPR035906">
    <property type="entry name" value="MetI-like_sf"/>
</dbReference>
<protein>
    <submittedName>
        <fullName evidence="9">ABC transporter permease</fullName>
    </submittedName>
</protein>